<evidence type="ECO:0000256" key="3">
    <source>
        <dbReference type="ARBA" id="ARBA00022679"/>
    </source>
</evidence>
<evidence type="ECO:0000256" key="1">
    <source>
        <dbReference type="ARBA" id="ARBA00012513"/>
    </source>
</evidence>
<dbReference type="EnsemblMetazoa" id="HelroT102534">
    <property type="protein sequence ID" value="HelroP102534"/>
    <property type="gene ID" value="HelroG102534"/>
</dbReference>
<organism evidence="12 13">
    <name type="scientific">Helobdella robusta</name>
    <name type="common">Californian leech</name>
    <dbReference type="NCBI Taxonomy" id="6412"/>
    <lineage>
        <taxon>Eukaryota</taxon>
        <taxon>Metazoa</taxon>
        <taxon>Spiralia</taxon>
        <taxon>Lophotrochozoa</taxon>
        <taxon>Annelida</taxon>
        <taxon>Clitellata</taxon>
        <taxon>Hirudinea</taxon>
        <taxon>Rhynchobdellida</taxon>
        <taxon>Glossiphoniidae</taxon>
        <taxon>Helobdella</taxon>
    </lineage>
</organism>
<dbReference type="GO" id="GO:0005737">
    <property type="term" value="C:cytoplasm"/>
    <property type="evidence" value="ECO:0000318"/>
    <property type="project" value="GO_Central"/>
</dbReference>
<comment type="catalytic activity">
    <reaction evidence="7">
        <text>L-threonyl-[protein] + ATP = O-phospho-L-threonyl-[protein] + ADP + H(+)</text>
        <dbReference type="Rhea" id="RHEA:46608"/>
        <dbReference type="Rhea" id="RHEA-COMP:11060"/>
        <dbReference type="Rhea" id="RHEA-COMP:11605"/>
        <dbReference type="ChEBI" id="CHEBI:15378"/>
        <dbReference type="ChEBI" id="CHEBI:30013"/>
        <dbReference type="ChEBI" id="CHEBI:30616"/>
        <dbReference type="ChEBI" id="CHEBI:61977"/>
        <dbReference type="ChEBI" id="CHEBI:456216"/>
        <dbReference type="EC" id="2.7.11.1"/>
    </reaction>
</comment>
<keyword evidence="9" id="KW-0732">Signal</keyword>
<dbReference type="EMBL" id="AMQM01006796">
    <property type="status" value="NOT_ANNOTATED_CDS"/>
    <property type="molecule type" value="Genomic_DNA"/>
</dbReference>
<dbReference type="eggNOG" id="KOG2345">
    <property type="taxonomic scope" value="Eukaryota"/>
</dbReference>
<dbReference type="EC" id="2.7.11.1" evidence="1"/>
<dbReference type="KEGG" id="hro:HELRODRAFT_102534"/>
<dbReference type="CTD" id="20194553"/>
<comment type="catalytic activity">
    <reaction evidence="8">
        <text>L-seryl-[protein] + ATP = O-phospho-L-seryl-[protein] + ADP + H(+)</text>
        <dbReference type="Rhea" id="RHEA:17989"/>
        <dbReference type="Rhea" id="RHEA-COMP:9863"/>
        <dbReference type="Rhea" id="RHEA-COMP:11604"/>
        <dbReference type="ChEBI" id="CHEBI:15378"/>
        <dbReference type="ChEBI" id="CHEBI:29999"/>
        <dbReference type="ChEBI" id="CHEBI:30616"/>
        <dbReference type="ChEBI" id="CHEBI:83421"/>
        <dbReference type="ChEBI" id="CHEBI:456216"/>
        <dbReference type="EC" id="2.7.11.1"/>
    </reaction>
</comment>
<keyword evidence="5" id="KW-0418">Kinase</keyword>
<dbReference type="Proteomes" id="UP000015101">
    <property type="component" value="Unassembled WGS sequence"/>
</dbReference>
<proteinExistence type="predicted"/>
<dbReference type="InterPro" id="IPR011009">
    <property type="entry name" value="Kinase-like_dom_sf"/>
</dbReference>
<dbReference type="AlphaFoldDB" id="T1EDA1"/>
<dbReference type="OrthoDB" id="248923at2759"/>
<dbReference type="GO" id="GO:0005524">
    <property type="term" value="F:ATP binding"/>
    <property type="evidence" value="ECO:0007669"/>
    <property type="project" value="UniProtKB-KW"/>
</dbReference>
<dbReference type="GeneID" id="20194553"/>
<keyword evidence="2" id="KW-0723">Serine/threonine-protein kinase</keyword>
<evidence type="ECO:0000256" key="7">
    <source>
        <dbReference type="ARBA" id="ARBA00047899"/>
    </source>
</evidence>
<evidence type="ECO:0000256" key="4">
    <source>
        <dbReference type="ARBA" id="ARBA00022741"/>
    </source>
</evidence>
<dbReference type="Pfam" id="PF00069">
    <property type="entry name" value="Pkinase"/>
    <property type="match status" value="1"/>
</dbReference>
<evidence type="ECO:0000256" key="8">
    <source>
        <dbReference type="ARBA" id="ARBA00048679"/>
    </source>
</evidence>
<dbReference type="PANTHER" id="PTHR45998:SF2">
    <property type="entry name" value="SERINE_THREONINE-PROTEIN KINASE 16"/>
    <property type="match status" value="1"/>
</dbReference>
<dbReference type="InParanoid" id="T1EDA1"/>
<evidence type="ECO:0000256" key="5">
    <source>
        <dbReference type="ARBA" id="ARBA00022777"/>
    </source>
</evidence>
<sequence>MMSLWSLFRNLSCLCSSESVYVENRKFVVRGRLGEGGFAVIDLVEDKHTKRFFALKKITCHSRADEQQALDEVSYMLKLKHPNLAPCEVHSVISRGNSDDNMATSDVLIVMPYYKRGSLMDELDRLKEKHLRMNEKRIIHLLTGICRALNYLHTLKPLALAHRDIKPHNVMLHYEINNNNLNINHNLNDDVTEDDPSSSRMTSHVEIPVLVDFGSMGPARCEIKNSSDARKLQELASEKCTMPYRAPELFQVEPSSIVDEKIDIWSLGCTLYSMCFHESPFERVQQRGDSIALAAMAGNIKIPEDNQYSVSLMNVMMMMMKVDPVERPSSDELLTMIVHHHHHRQGAGDDVL</sequence>
<dbReference type="InterPro" id="IPR000719">
    <property type="entry name" value="Prot_kinase_dom"/>
</dbReference>
<evidence type="ECO:0000259" key="10">
    <source>
        <dbReference type="PROSITE" id="PS50011"/>
    </source>
</evidence>
<keyword evidence="3" id="KW-0808">Transferase</keyword>
<evidence type="ECO:0000256" key="9">
    <source>
        <dbReference type="SAM" id="SignalP"/>
    </source>
</evidence>
<dbReference type="HOGENOM" id="CLU_000288_109_2_1"/>
<feature type="signal peptide" evidence="9">
    <location>
        <begin position="1"/>
        <end position="17"/>
    </location>
</feature>
<reference evidence="13" key="1">
    <citation type="submission" date="2012-12" db="EMBL/GenBank/DDBJ databases">
        <authorList>
            <person name="Hellsten U."/>
            <person name="Grimwood J."/>
            <person name="Chapman J.A."/>
            <person name="Shapiro H."/>
            <person name="Aerts A."/>
            <person name="Otillar R.P."/>
            <person name="Terry A.Y."/>
            <person name="Boore J.L."/>
            <person name="Simakov O."/>
            <person name="Marletaz F."/>
            <person name="Cho S.-J."/>
            <person name="Edsinger-Gonzales E."/>
            <person name="Havlak P."/>
            <person name="Kuo D.-H."/>
            <person name="Larsson T."/>
            <person name="Lv J."/>
            <person name="Arendt D."/>
            <person name="Savage R."/>
            <person name="Osoegawa K."/>
            <person name="de Jong P."/>
            <person name="Lindberg D.R."/>
            <person name="Seaver E.C."/>
            <person name="Weisblat D.A."/>
            <person name="Putnam N.H."/>
            <person name="Grigoriev I.V."/>
            <person name="Rokhsar D.S."/>
        </authorList>
    </citation>
    <scope>NUCLEOTIDE SEQUENCE</scope>
</reference>
<keyword evidence="6" id="KW-0067">ATP-binding</keyword>
<evidence type="ECO:0000256" key="2">
    <source>
        <dbReference type="ARBA" id="ARBA00022527"/>
    </source>
</evidence>
<dbReference type="OMA" id="AMHQYKV"/>
<feature type="chain" id="PRO_5010979798" description="non-specific serine/threonine protein kinase" evidence="9">
    <location>
        <begin position="18"/>
        <end position="352"/>
    </location>
</feature>
<dbReference type="SMART" id="SM00220">
    <property type="entry name" value="S_TKc"/>
    <property type="match status" value="1"/>
</dbReference>
<name>T1EDA1_HELRO</name>
<dbReference type="STRING" id="6412.T1EDA1"/>
<dbReference type="InterPro" id="IPR008271">
    <property type="entry name" value="Ser/Thr_kinase_AS"/>
</dbReference>
<evidence type="ECO:0000256" key="6">
    <source>
        <dbReference type="ARBA" id="ARBA00022840"/>
    </source>
</evidence>
<accession>T1EDA1</accession>
<dbReference type="Gene3D" id="3.30.200.20">
    <property type="entry name" value="Phosphorylase Kinase, domain 1"/>
    <property type="match status" value="1"/>
</dbReference>
<gene>
    <name evidence="12" type="primary">20194553</name>
    <name evidence="11" type="ORF">HELRODRAFT_102534</name>
</gene>
<reference evidence="12" key="3">
    <citation type="submission" date="2015-06" db="UniProtKB">
        <authorList>
            <consortium name="EnsemblMetazoa"/>
        </authorList>
    </citation>
    <scope>IDENTIFICATION</scope>
</reference>
<dbReference type="RefSeq" id="XP_009026354.1">
    <property type="nucleotide sequence ID" value="XM_009028106.1"/>
</dbReference>
<dbReference type="SUPFAM" id="SSF56112">
    <property type="entry name" value="Protein kinase-like (PK-like)"/>
    <property type="match status" value="1"/>
</dbReference>
<evidence type="ECO:0000313" key="12">
    <source>
        <dbReference type="EnsemblMetazoa" id="HelroP102534"/>
    </source>
</evidence>
<dbReference type="InterPro" id="IPR052239">
    <property type="entry name" value="Ser/Thr-specific_kinases"/>
</dbReference>
<dbReference type="GO" id="GO:0004674">
    <property type="term" value="F:protein serine/threonine kinase activity"/>
    <property type="evidence" value="ECO:0000318"/>
    <property type="project" value="GO_Central"/>
</dbReference>
<dbReference type="PROSITE" id="PS50011">
    <property type="entry name" value="PROTEIN_KINASE_DOM"/>
    <property type="match status" value="1"/>
</dbReference>
<protein>
    <recommendedName>
        <fullName evidence="1">non-specific serine/threonine protein kinase</fullName>
        <ecNumber evidence="1">2.7.11.1</ecNumber>
    </recommendedName>
</protein>
<dbReference type="PROSITE" id="PS00108">
    <property type="entry name" value="PROTEIN_KINASE_ST"/>
    <property type="match status" value="1"/>
</dbReference>
<keyword evidence="13" id="KW-1185">Reference proteome</keyword>
<dbReference type="GO" id="GO:0005794">
    <property type="term" value="C:Golgi apparatus"/>
    <property type="evidence" value="ECO:0000318"/>
    <property type="project" value="GO_Central"/>
</dbReference>
<reference evidence="11 13" key="2">
    <citation type="journal article" date="2013" name="Nature">
        <title>Insights into bilaterian evolution from three spiralian genomes.</title>
        <authorList>
            <person name="Simakov O."/>
            <person name="Marletaz F."/>
            <person name="Cho S.J."/>
            <person name="Edsinger-Gonzales E."/>
            <person name="Havlak P."/>
            <person name="Hellsten U."/>
            <person name="Kuo D.H."/>
            <person name="Larsson T."/>
            <person name="Lv J."/>
            <person name="Arendt D."/>
            <person name="Savage R."/>
            <person name="Osoegawa K."/>
            <person name="de Jong P."/>
            <person name="Grimwood J."/>
            <person name="Chapman J.A."/>
            <person name="Shapiro H."/>
            <person name="Aerts A."/>
            <person name="Otillar R.P."/>
            <person name="Terry A.Y."/>
            <person name="Boore J.L."/>
            <person name="Grigoriev I.V."/>
            <person name="Lindberg D.R."/>
            <person name="Seaver E.C."/>
            <person name="Weisblat D.A."/>
            <person name="Putnam N.H."/>
            <person name="Rokhsar D.S."/>
        </authorList>
    </citation>
    <scope>NUCLEOTIDE SEQUENCE</scope>
</reference>
<evidence type="ECO:0000313" key="13">
    <source>
        <dbReference type="Proteomes" id="UP000015101"/>
    </source>
</evidence>
<dbReference type="Gene3D" id="1.10.510.10">
    <property type="entry name" value="Transferase(Phosphotransferase) domain 1"/>
    <property type="match status" value="1"/>
</dbReference>
<dbReference type="EMBL" id="KB097519">
    <property type="protein sequence ID" value="ESN95483.1"/>
    <property type="molecule type" value="Genomic_DNA"/>
</dbReference>
<keyword evidence="4" id="KW-0547">Nucleotide-binding</keyword>
<dbReference type="FunCoup" id="T1EDA1">
    <property type="interactions" value="1168"/>
</dbReference>
<feature type="domain" description="Protein kinase" evidence="10">
    <location>
        <begin position="27"/>
        <end position="342"/>
    </location>
</feature>
<evidence type="ECO:0000313" key="11">
    <source>
        <dbReference type="EMBL" id="ESN95483.1"/>
    </source>
</evidence>
<dbReference type="PANTHER" id="PTHR45998">
    <property type="entry name" value="SERINE/THREONINE-PROTEIN KINASE 16"/>
    <property type="match status" value="1"/>
</dbReference>